<dbReference type="InterPro" id="IPR051533">
    <property type="entry name" value="WaaL-like"/>
</dbReference>
<organism evidence="8 9">
    <name type="scientific">Candidatus Woesebacteria bacterium GW2011_GWB1_38_8</name>
    <dbReference type="NCBI Taxonomy" id="1618570"/>
    <lineage>
        <taxon>Bacteria</taxon>
        <taxon>Candidatus Woeseibacteriota</taxon>
    </lineage>
</organism>
<dbReference type="InterPro" id="IPR007016">
    <property type="entry name" value="O-antigen_ligase-rel_domated"/>
</dbReference>
<keyword evidence="5" id="KW-0802">TPR repeat</keyword>
<sequence>MRLADKLIGYFYSLLFFTVPLILFPKTSELFEFNKMILTYIFTILIVSGWLVRMVIEKKVNFRRTLLDIPLIIFLTSQTLSTLISIDSRTSLLGYYSRFHGGLLSSYSYALLYWAFVSNMDRQKTLNAIKSLLASATVVSLYAILQHFGIDAHIWVQDVKNRVFSTLGQPNWLAAWLVAIIPVIWAMAVSNFKIQVSSFKSLYKLIWILLSILFFLTLLYTRSRSGLLAFGISSIIFWSLSWFTLLKNKTEKGNLIRTFLICNLSFVILVLVSGTPWTTKLKDILYKSATINIQPVVIQGPALETGGSESGTIRRIVWRGAIDIWKHYPILGTGVETFALSYYQFRQVEHNLVSEWDYLYNKAHNEYLNFAATTGTFGLLSYIILIGAIIFQIAKELRKNVTPTSYFLLPTSFLAGFVSILITNFFGFSVVPVALLFFLFPALAVGLTTGYNQEGNKIEHSTGLNSTQKTGIIVILLVTGYCLLVTARYWYADYLYSYGKGNNDAGNFVDARNYLKRAVKLSPSESIFWDELSTSTSKIAYYLAEQGDQDTAQKLAASAVAESKLASDLSPSNVNILRNKASIFIELSAINPNYIVGAKDALTSATELAPTEAKLFLNLGLSYLRMGDYEKAISIIQKTIEMKPNYYNAHYALALMYIDTKDIEKAKNELRYILDKISPDDEQAKRELEELK</sequence>
<feature type="transmembrane region" description="Helical" evidence="6">
    <location>
        <begin position="367"/>
        <end position="394"/>
    </location>
</feature>
<feature type="transmembrane region" description="Helical" evidence="6">
    <location>
        <begin position="433"/>
        <end position="451"/>
    </location>
</feature>
<dbReference type="EMBL" id="LBVL01000010">
    <property type="protein sequence ID" value="KKQ85109.1"/>
    <property type="molecule type" value="Genomic_DNA"/>
</dbReference>
<dbReference type="AlphaFoldDB" id="A0A0G0NGW6"/>
<feature type="transmembrane region" description="Helical" evidence="6">
    <location>
        <begin position="202"/>
        <end position="221"/>
    </location>
</feature>
<evidence type="ECO:0000256" key="2">
    <source>
        <dbReference type="ARBA" id="ARBA00022692"/>
    </source>
</evidence>
<dbReference type="PANTHER" id="PTHR37422:SF13">
    <property type="entry name" value="LIPOPOLYSACCHARIDE BIOSYNTHESIS PROTEIN PA4999-RELATED"/>
    <property type="match status" value="1"/>
</dbReference>
<feature type="transmembrane region" description="Helical" evidence="6">
    <location>
        <begin position="227"/>
        <end position="246"/>
    </location>
</feature>
<keyword evidence="4 6" id="KW-0472">Membrane</keyword>
<comment type="subcellular location">
    <subcellularLocation>
        <location evidence="1">Membrane</location>
        <topology evidence="1">Multi-pass membrane protein</topology>
    </subcellularLocation>
</comment>
<dbReference type="PANTHER" id="PTHR37422">
    <property type="entry name" value="TEICHURONIC ACID BIOSYNTHESIS PROTEIN TUAE"/>
    <property type="match status" value="1"/>
</dbReference>
<evidence type="ECO:0000256" key="1">
    <source>
        <dbReference type="ARBA" id="ARBA00004141"/>
    </source>
</evidence>
<dbReference type="Gene3D" id="1.25.40.10">
    <property type="entry name" value="Tetratricopeptide repeat domain"/>
    <property type="match status" value="2"/>
</dbReference>
<feature type="transmembrane region" description="Helical" evidence="6">
    <location>
        <begin position="472"/>
        <end position="491"/>
    </location>
</feature>
<keyword evidence="3 6" id="KW-1133">Transmembrane helix</keyword>
<dbReference type="PROSITE" id="PS50293">
    <property type="entry name" value="TPR_REGION"/>
    <property type="match status" value="1"/>
</dbReference>
<feature type="transmembrane region" description="Helical" evidence="6">
    <location>
        <begin position="258"/>
        <end position="277"/>
    </location>
</feature>
<evidence type="ECO:0000256" key="6">
    <source>
        <dbReference type="SAM" id="Phobius"/>
    </source>
</evidence>
<feature type="repeat" description="TPR" evidence="5">
    <location>
        <begin position="613"/>
        <end position="646"/>
    </location>
</feature>
<feature type="transmembrane region" description="Helical" evidence="6">
    <location>
        <begin position="37"/>
        <end position="56"/>
    </location>
</feature>
<feature type="transmembrane region" description="Helical" evidence="6">
    <location>
        <begin position="128"/>
        <end position="150"/>
    </location>
</feature>
<dbReference type="SMART" id="SM00028">
    <property type="entry name" value="TPR"/>
    <property type="match status" value="3"/>
</dbReference>
<evidence type="ECO:0000259" key="7">
    <source>
        <dbReference type="Pfam" id="PF04932"/>
    </source>
</evidence>
<evidence type="ECO:0000313" key="9">
    <source>
        <dbReference type="Proteomes" id="UP000034081"/>
    </source>
</evidence>
<evidence type="ECO:0000256" key="3">
    <source>
        <dbReference type="ARBA" id="ARBA00022989"/>
    </source>
</evidence>
<dbReference type="GO" id="GO:0016020">
    <property type="term" value="C:membrane"/>
    <property type="evidence" value="ECO:0007669"/>
    <property type="project" value="UniProtKB-SubCell"/>
</dbReference>
<reference evidence="8 9" key="1">
    <citation type="journal article" date="2015" name="Nature">
        <title>rRNA introns, odd ribosomes, and small enigmatic genomes across a large radiation of phyla.</title>
        <authorList>
            <person name="Brown C.T."/>
            <person name="Hug L.A."/>
            <person name="Thomas B.C."/>
            <person name="Sharon I."/>
            <person name="Castelle C.J."/>
            <person name="Singh A."/>
            <person name="Wilkins M.J."/>
            <person name="Williams K.H."/>
            <person name="Banfield J.F."/>
        </authorList>
    </citation>
    <scope>NUCLEOTIDE SEQUENCE [LARGE SCALE GENOMIC DNA]</scope>
</reference>
<name>A0A0G0NGW6_9BACT</name>
<dbReference type="Proteomes" id="UP000034081">
    <property type="component" value="Unassembled WGS sequence"/>
</dbReference>
<dbReference type="InterPro" id="IPR019734">
    <property type="entry name" value="TPR_rpt"/>
</dbReference>
<comment type="caution">
    <text evidence="8">The sequence shown here is derived from an EMBL/GenBank/DDBJ whole genome shotgun (WGS) entry which is preliminary data.</text>
</comment>
<accession>A0A0G0NGW6</accession>
<dbReference type="Pfam" id="PF14559">
    <property type="entry name" value="TPR_19"/>
    <property type="match status" value="1"/>
</dbReference>
<dbReference type="InterPro" id="IPR011990">
    <property type="entry name" value="TPR-like_helical_dom_sf"/>
</dbReference>
<gene>
    <name evidence="8" type="ORF">UT08_C0010G0036</name>
</gene>
<feature type="domain" description="O-antigen ligase-related" evidence="7">
    <location>
        <begin position="210"/>
        <end position="383"/>
    </location>
</feature>
<protein>
    <recommendedName>
        <fullName evidence="7">O-antigen ligase-related domain-containing protein</fullName>
    </recommendedName>
</protein>
<proteinExistence type="predicted"/>
<dbReference type="PROSITE" id="PS50005">
    <property type="entry name" value="TPR"/>
    <property type="match status" value="2"/>
</dbReference>
<evidence type="ECO:0000256" key="5">
    <source>
        <dbReference type="PROSITE-ProRule" id="PRU00339"/>
    </source>
</evidence>
<feature type="transmembrane region" description="Helical" evidence="6">
    <location>
        <begin position="68"/>
        <end position="86"/>
    </location>
</feature>
<feature type="transmembrane region" description="Helical" evidence="6">
    <location>
        <begin position="406"/>
        <end position="427"/>
    </location>
</feature>
<keyword evidence="2 6" id="KW-0812">Transmembrane</keyword>
<dbReference type="Pfam" id="PF04932">
    <property type="entry name" value="Wzy_C"/>
    <property type="match status" value="1"/>
</dbReference>
<evidence type="ECO:0000313" key="8">
    <source>
        <dbReference type="EMBL" id="KKQ85109.1"/>
    </source>
</evidence>
<feature type="transmembrane region" description="Helical" evidence="6">
    <location>
        <begin position="170"/>
        <end position="190"/>
    </location>
</feature>
<feature type="repeat" description="TPR" evidence="5">
    <location>
        <begin position="492"/>
        <end position="525"/>
    </location>
</feature>
<dbReference type="SUPFAM" id="SSF48452">
    <property type="entry name" value="TPR-like"/>
    <property type="match status" value="1"/>
</dbReference>
<evidence type="ECO:0000256" key="4">
    <source>
        <dbReference type="ARBA" id="ARBA00023136"/>
    </source>
</evidence>
<dbReference type="STRING" id="1618570.UT08_C0010G0036"/>
<feature type="transmembrane region" description="Helical" evidence="6">
    <location>
        <begin position="98"/>
        <end position="116"/>
    </location>
</feature>
<feature type="transmembrane region" description="Helical" evidence="6">
    <location>
        <begin position="7"/>
        <end position="25"/>
    </location>
</feature>